<dbReference type="EMBL" id="JQZW01000009">
    <property type="protein sequence ID" value="KGN97785.1"/>
    <property type="molecule type" value="Genomic_DNA"/>
</dbReference>
<organism evidence="2 3">
    <name type="scientific">Porphyromonas gingivicanis</name>
    <dbReference type="NCBI Taxonomy" id="266762"/>
    <lineage>
        <taxon>Bacteria</taxon>
        <taxon>Pseudomonadati</taxon>
        <taxon>Bacteroidota</taxon>
        <taxon>Bacteroidia</taxon>
        <taxon>Bacteroidales</taxon>
        <taxon>Porphyromonadaceae</taxon>
        <taxon>Porphyromonas</taxon>
    </lineage>
</organism>
<dbReference type="STRING" id="266762.HQ36_05880"/>
<accession>A0A0A2G5Y3</accession>
<evidence type="ECO:0000313" key="2">
    <source>
        <dbReference type="EMBL" id="KGN97785.1"/>
    </source>
</evidence>
<feature type="transmembrane region" description="Helical" evidence="1">
    <location>
        <begin position="7"/>
        <end position="28"/>
    </location>
</feature>
<keyword evidence="1" id="KW-1133">Transmembrane helix</keyword>
<keyword evidence="1" id="KW-0472">Membrane</keyword>
<protein>
    <submittedName>
        <fullName evidence="2">Uncharacterized protein</fullName>
    </submittedName>
</protein>
<keyword evidence="3" id="KW-1185">Reference proteome</keyword>
<comment type="caution">
    <text evidence="2">The sequence shown here is derived from an EMBL/GenBank/DDBJ whole genome shotgun (WGS) entry which is preliminary data.</text>
</comment>
<dbReference type="AlphaFoldDB" id="A0A0A2G5Y3"/>
<dbReference type="Proteomes" id="UP000030134">
    <property type="component" value="Unassembled WGS sequence"/>
</dbReference>
<evidence type="ECO:0000256" key="1">
    <source>
        <dbReference type="SAM" id="Phobius"/>
    </source>
</evidence>
<feature type="transmembrane region" description="Helical" evidence="1">
    <location>
        <begin position="34"/>
        <end position="60"/>
    </location>
</feature>
<evidence type="ECO:0000313" key="3">
    <source>
        <dbReference type="Proteomes" id="UP000030134"/>
    </source>
</evidence>
<reference evidence="2 3" key="1">
    <citation type="submission" date="2014-08" db="EMBL/GenBank/DDBJ databases">
        <title>Porphyromonas gingivicanis strain:COT-022_OH1391 Genome sequencing.</title>
        <authorList>
            <person name="Wallis C."/>
            <person name="Deusch O."/>
            <person name="O'Flynn C."/>
            <person name="Davis I."/>
            <person name="Jospin G."/>
            <person name="Darling A.E."/>
            <person name="Coil D.A."/>
            <person name="Alexiev A."/>
            <person name="Horsfall A."/>
            <person name="Kirkwood N."/>
            <person name="Harris S."/>
            <person name="Eisen J.A."/>
        </authorList>
    </citation>
    <scope>NUCLEOTIDE SEQUENCE [LARGE SCALE GENOMIC DNA]</scope>
    <source>
        <strain evidence="3">COT-022 OH1391</strain>
    </source>
</reference>
<keyword evidence="1" id="KW-0812">Transmembrane</keyword>
<gene>
    <name evidence="2" type="ORF">HQ36_05880</name>
</gene>
<feature type="transmembrane region" description="Helical" evidence="1">
    <location>
        <begin position="69"/>
        <end position="92"/>
    </location>
</feature>
<sequence>MEQKGYNVDFFMTIVAMLALPVIFFLPFFVRNHWVISVIAFILGLASFLTLMIIPGRVLIKKRPITRRLIYIFIVSVFAQMVSVGLFTDVIIDVLMRGYNPI</sequence>
<dbReference type="OrthoDB" id="9927418at2"/>
<dbReference type="RefSeq" id="WP_036884343.1">
    <property type="nucleotide sequence ID" value="NZ_JQZW01000009.1"/>
</dbReference>
<proteinExistence type="predicted"/>
<name>A0A0A2G5Y3_9PORP</name>